<evidence type="ECO:0000256" key="3">
    <source>
        <dbReference type="ARBA" id="ARBA00022747"/>
    </source>
</evidence>
<name>A0A1Y4QWQ1_9ENTE</name>
<comment type="similarity">
    <text evidence="4">Belongs to the N(4)/N(6)-methyltransferase family.</text>
</comment>
<dbReference type="AlphaFoldDB" id="A0A1Y4QWQ1"/>
<dbReference type="InterPro" id="IPR002941">
    <property type="entry name" value="DNA_methylase_N4/N6"/>
</dbReference>
<proteinExistence type="inferred from homology"/>
<dbReference type="Proteomes" id="UP000196074">
    <property type="component" value="Unassembled WGS sequence"/>
</dbReference>
<keyword evidence="2 6" id="KW-0808">Transferase</keyword>
<evidence type="ECO:0000256" key="1">
    <source>
        <dbReference type="ARBA" id="ARBA00022603"/>
    </source>
</evidence>
<dbReference type="GO" id="GO:0008170">
    <property type="term" value="F:N-methyltransferase activity"/>
    <property type="evidence" value="ECO:0007669"/>
    <property type="project" value="InterPro"/>
</dbReference>
<accession>A0A1Y4QWQ1</accession>
<feature type="domain" description="DNA methylase N-4/N-6" evidence="5">
    <location>
        <begin position="24"/>
        <end position="236"/>
    </location>
</feature>
<evidence type="ECO:0000259" key="5">
    <source>
        <dbReference type="Pfam" id="PF01555"/>
    </source>
</evidence>
<dbReference type="Gene3D" id="3.40.50.150">
    <property type="entry name" value="Vaccinia Virus protein VP39"/>
    <property type="match status" value="1"/>
</dbReference>
<dbReference type="EC" id="2.1.1.-" evidence="4"/>
<keyword evidence="3" id="KW-0680">Restriction system</keyword>
<gene>
    <name evidence="6" type="ORF">B5E88_09910</name>
</gene>
<sequence length="251" mass="29087">MLATNKIYLEDCLEGMKKLDDQCIDAIICDLPYGTTACSWDSVIPFNLLWEQYKRIIKPNGAIVLFGAEPFSSLLRMSNLKWYKYDWYWQKNTCTGFTFAKTQPLRCTETISVFADGRANYYPQGVVKLKEPIKSVRKENRETIVRQGSLAGEYLSEYANYPKHILRFDKEASKYTFHPTQKPVELLEYLVRTYSRKGELVLDNCMGSGTTAIACLNTDRQFIGFETNEEFYRQALKRIESNVTQLSLFDD</sequence>
<dbReference type="SUPFAM" id="SSF53335">
    <property type="entry name" value="S-adenosyl-L-methionine-dependent methyltransferases"/>
    <property type="match status" value="1"/>
</dbReference>
<evidence type="ECO:0000256" key="4">
    <source>
        <dbReference type="RuleBase" id="RU362026"/>
    </source>
</evidence>
<organism evidence="6 7">
    <name type="scientific">Enterococcus cecorum</name>
    <dbReference type="NCBI Taxonomy" id="44008"/>
    <lineage>
        <taxon>Bacteria</taxon>
        <taxon>Bacillati</taxon>
        <taxon>Bacillota</taxon>
        <taxon>Bacilli</taxon>
        <taxon>Lactobacillales</taxon>
        <taxon>Enterococcaceae</taxon>
        <taxon>Enterococcus</taxon>
    </lineage>
</organism>
<evidence type="ECO:0000313" key="7">
    <source>
        <dbReference type="Proteomes" id="UP000196074"/>
    </source>
</evidence>
<dbReference type="GO" id="GO:0003677">
    <property type="term" value="F:DNA binding"/>
    <property type="evidence" value="ECO:0007669"/>
    <property type="project" value="InterPro"/>
</dbReference>
<dbReference type="RefSeq" id="WP_087215736.1">
    <property type="nucleotide sequence ID" value="NZ_NFLC01000022.1"/>
</dbReference>
<dbReference type="Pfam" id="PF01555">
    <property type="entry name" value="N6_N4_Mtase"/>
    <property type="match status" value="1"/>
</dbReference>
<protein>
    <recommendedName>
        <fullName evidence="4">Methyltransferase</fullName>
        <ecNumber evidence="4">2.1.1.-</ecNumber>
    </recommendedName>
</protein>
<dbReference type="PRINTS" id="PR00508">
    <property type="entry name" value="S21N4MTFRASE"/>
</dbReference>
<evidence type="ECO:0000256" key="2">
    <source>
        <dbReference type="ARBA" id="ARBA00022679"/>
    </source>
</evidence>
<comment type="caution">
    <text evidence="6">The sequence shown here is derived from an EMBL/GenBank/DDBJ whole genome shotgun (WGS) entry which is preliminary data.</text>
</comment>
<dbReference type="GO" id="GO:0009307">
    <property type="term" value="P:DNA restriction-modification system"/>
    <property type="evidence" value="ECO:0007669"/>
    <property type="project" value="UniProtKB-KW"/>
</dbReference>
<dbReference type="InterPro" id="IPR029063">
    <property type="entry name" value="SAM-dependent_MTases_sf"/>
</dbReference>
<reference evidence="7" key="1">
    <citation type="submission" date="2017-04" db="EMBL/GenBank/DDBJ databases">
        <title>Function of individual gut microbiota members based on whole genome sequencing of pure cultures obtained from chicken caecum.</title>
        <authorList>
            <person name="Medvecky M."/>
            <person name="Cejkova D."/>
            <person name="Polansky O."/>
            <person name="Karasova D."/>
            <person name="Kubasova T."/>
            <person name="Cizek A."/>
            <person name="Rychlik I."/>
        </authorList>
    </citation>
    <scope>NUCLEOTIDE SEQUENCE [LARGE SCALE GENOMIC DNA]</scope>
    <source>
        <strain evidence="7">An144</strain>
    </source>
</reference>
<dbReference type="GO" id="GO:0032259">
    <property type="term" value="P:methylation"/>
    <property type="evidence" value="ECO:0007669"/>
    <property type="project" value="UniProtKB-KW"/>
</dbReference>
<evidence type="ECO:0000313" key="6">
    <source>
        <dbReference type="EMBL" id="OUQ09500.1"/>
    </source>
</evidence>
<keyword evidence="1 6" id="KW-0489">Methyltransferase</keyword>
<dbReference type="EMBL" id="NFLC01000022">
    <property type="protein sequence ID" value="OUQ09500.1"/>
    <property type="molecule type" value="Genomic_DNA"/>
</dbReference>
<dbReference type="InterPro" id="IPR001091">
    <property type="entry name" value="RM_Methyltransferase"/>
</dbReference>